<evidence type="ECO:0000313" key="2">
    <source>
        <dbReference type="Proteomes" id="UP000053676"/>
    </source>
</evidence>
<reference evidence="2" key="1">
    <citation type="journal article" date="2014" name="Nat. Genet.">
        <title>Genome of the human hookworm Necator americanus.</title>
        <authorList>
            <person name="Tang Y.T."/>
            <person name="Gao X."/>
            <person name="Rosa B.A."/>
            <person name="Abubucker S."/>
            <person name="Hallsworth-Pepin K."/>
            <person name="Martin J."/>
            <person name="Tyagi R."/>
            <person name="Heizer E."/>
            <person name="Zhang X."/>
            <person name="Bhonagiri-Palsikar V."/>
            <person name="Minx P."/>
            <person name="Warren W.C."/>
            <person name="Wang Q."/>
            <person name="Zhan B."/>
            <person name="Hotez P.J."/>
            <person name="Sternberg P.W."/>
            <person name="Dougall A."/>
            <person name="Gaze S.T."/>
            <person name="Mulvenna J."/>
            <person name="Sotillo J."/>
            <person name="Ranganathan S."/>
            <person name="Rabelo E.M."/>
            <person name="Wilson R.K."/>
            <person name="Felgner P.L."/>
            <person name="Bethony J."/>
            <person name="Hawdon J.M."/>
            <person name="Gasser R.B."/>
            <person name="Loukas A."/>
            <person name="Mitreva M."/>
        </authorList>
    </citation>
    <scope>NUCLEOTIDE SEQUENCE [LARGE SCALE GENOMIC DNA]</scope>
</reference>
<keyword evidence="2" id="KW-1185">Reference proteome</keyword>
<evidence type="ECO:0000313" key="1">
    <source>
        <dbReference type="EMBL" id="ETN75047.1"/>
    </source>
</evidence>
<dbReference type="Proteomes" id="UP000053676">
    <property type="component" value="Unassembled WGS sequence"/>
</dbReference>
<accession>W2T237</accession>
<name>W2T237_NECAM</name>
<dbReference type="OrthoDB" id="5819442at2759"/>
<organism evidence="1 2">
    <name type="scientific">Necator americanus</name>
    <name type="common">Human hookworm</name>
    <dbReference type="NCBI Taxonomy" id="51031"/>
    <lineage>
        <taxon>Eukaryota</taxon>
        <taxon>Metazoa</taxon>
        <taxon>Ecdysozoa</taxon>
        <taxon>Nematoda</taxon>
        <taxon>Chromadorea</taxon>
        <taxon>Rhabditida</taxon>
        <taxon>Rhabditina</taxon>
        <taxon>Rhabditomorpha</taxon>
        <taxon>Strongyloidea</taxon>
        <taxon>Ancylostomatidae</taxon>
        <taxon>Bunostominae</taxon>
        <taxon>Necator</taxon>
    </lineage>
</organism>
<protein>
    <submittedName>
        <fullName evidence="1">Uncharacterized protein</fullName>
    </submittedName>
</protein>
<gene>
    <name evidence="1" type="ORF">NECAME_12532</name>
</gene>
<dbReference type="KEGG" id="nai:NECAME_12532"/>
<dbReference type="AlphaFoldDB" id="W2T237"/>
<proteinExistence type="predicted"/>
<dbReference type="EMBL" id="KI660315">
    <property type="protein sequence ID" value="ETN75047.1"/>
    <property type="molecule type" value="Genomic_DNA"/>
</dbReference>
<sequence>MIIDQRASDEYRIRRTVLTNKKHLSWVNEEPKYTEFVPVGAKPYTLFKSIYTNNTNRKGSAMRLDDVSGYFTHSGIL</sequence>